<name>A0A9P5YTN5_9AGAR</name>
<evidence type="ECO:0000313" key="3">
    <source>
        <dbReference type="Proteomes" id="UP000807469"/>
    </source>
</evidence>
<keyword evidence="3" id="KW-1185">Reference proteome</keyword>
<evidence type="ECO:0000256" key="1">
    <source>
        <dbReference type="SAM" id="MobiDB-lite"/>
    </source>
</evidence>
<reference evidence="2" key="1">
    <citation type="submission" date="2020-11" db="EMBL/GenBank/DDBJ databases">
        <authorList>
            <consortium name="DOE Joint Genome Institute"/>
            <person name="Ahrendt S."/>
            <person name="Riley R."/>
            <person name="Andreopoulos W."/>
            <person name="Labutti K."/>
            <person name="Pangilinan J."/>
            <person name="Ruiz-Duenas F.J."/>
            <person name="Barrasa J.M."/>
            <person name="Sanchez-Garcia M."/>
            <person name="Camarero S."/>
            <person name="Miyauchi S."/>
            <person name="Serrano A."/>
            <person name="Linde D."/>
            <person name="Babiker R."/>
            <person name="Drula E."/>
            <person name="Ayuso-Fernandez I."/>
            <person name="Pacheco R."/>
            <person name="Padilla G."/>
            <person name="Ferreira P."/>
            <person name="Barriuso J."/>
            <person name="Kellner H."/>
            <person name="Castanera R."/>
            <person name="Alfaro M."/>
            <person name="Ramirez L."/>
            <person name="Pisabarro A.G."/>
            <person name="Kuo A."/>
            <person name="Tritt A."/>
            <person name="Lipzen A."/>
            <person name="He G."/>
            <person name="Yan M."/>
            <person name="Ng V."/>
            <person name="Cullen D."/>
            <person name="Martin F."/>
            <person name="Rosso M.-N."/>
            <person name="Henrissat B."/>
            <person name="Hibbett D."/>
            <person name="Martinez A.T."/>
            <person name="Grigoriev I.V."/>
        </authorList>
    </citation>
    <scope>NUCLEOTIDE SEQUENCE</scope>
    <source>
        <strain evidence="2">CIRM-BRFM 674</strain>
    </source>
</reference>
<sequence length="56" mass="6411">MLTRDDGTEEENTKGRPKKWESRQCAPLPPPHPGLAATFYSYPFSVQTHPRPPHPR</sequence>
<evidence type="ECO:0000313" key="2">
    <source>
        <dbReference type="EMBL" id="KAF9473731.1"/>
    </source>
</evidence>
<organism evidence="2 3">
    <name type="scientific">Pholiota conissans</name>
    <dbReference type="NCBI Taxonomy" id="109636"/>
    <lineage>
        <taxon>Eukaryota</taxon>
        <taxon>Fungi</taxon>
        <taxon>Dikarya</taxon>
        <taxon>Basidiomycota</taxon>
        <taxon>Agaricomycotina</taxon>
        <taxon>Agaricomycetes</taxon>
        <taxon>Agaricomycetidae</taxon>
        <taxon>Agaricales</taxon>
        <taxon>Agaricineae</taxon>
        <taxon>Strophariaceae</taxon>
        <taxon>Pholiota</taxon>
    </lineage>
</organism>
<feature type="region of interest" description="Disordered" evidence="1">
    <location>
        <begin position="1"/>
        <end position="34"/>
    </location>
</feature>
<comment type="caution">
    <text evidence="2">The sequence shown here is derived from an EMBL/GenBank/DDBJ whole genome shotgun (WGS) entry which is preliminary data.</text>
</comment>
<dbReference type="EMBL" id="MU155420">
    <property type="protein sequence ID" value="KAF9473731.1"/>
    <property type="molecule type" value="Genomic_DNA"/>
</dbReference>
<proteinExistence type="predicted"/>
<dbReference type="AlphaFoldDB" id="A0A9P5YTN5"/>
<gene>
    <name evidence="2" type="ORF">BDN70DRAFT_937211</name>
</gene>
<dbReference type="Proteomes" id="UP000807469">
    <property type="component" value="Unassembled WGS sequence"/>
</dbReference>
<accession>A0A9P5YTN5</accession>
<feature type="compositionally biased region" description="Basic and acidic residues" evidence="1">
    <location>
        <begin position="1"/>
        <end position="22"/>
    </location>
</feature>
<protein>
    <submittedName>
        <fullName evidence="2">Uncharacterized protein</fullName>
    </submittedName>
</protein>